<organism evidence="3 4">
    <name type="scientific">Clonostachys chloroleuca</name>
    <dbReference type="NCBI Taxonomy" id="1926264"/>
    <lineage>
        <taxon>Eukaryota</taxon>
        <taxon>Fungi</taxon>
        <taxon>Dikarya</taxon>
        <taxon>Ascomycota</taxon>
        <taxon>Pezizomycotina</taxon>
        <taxon>Sordariomycetes</taxon>
        <taxon>Hypocreomycetidae</taxon>
        <taxon>Hypocreales</taxon>
        <taxon>Bionectriaceae</taxon>
        <taxon>Clonostachys</taxon>
    </lineage>
</organism>
<protein>
    <recommendedName>
        <fullName evidence="2">Heterokaryon incompatibility domain-containing protein</fullName>
    </recommendedName>
</protein>
<feature type="domain" description="Heterokaryon incompatibility" evidence="2">
    <location>
        <begin position="16"/>
        <end position="138"/>
    </location>
</feature>
<sequence length="406" mass="46472">MVTTRKTIADHWVGIKIDLLPQTFRDAIQLTSEIGINYLWIDSLCIVQDDDDDWEKKTNDMENVYQHAFLVIAADGASHSNGGCFVRRNVYPSGINLPFYGASGQISSSFWLSRQMEKDLEEFPGNGPLHQRGWALQEAFLARRSIHFMPGGMSWGCQGISLDERNWMSQDVCCVDWDRLLRDYSRRKLTYKKDRLVAIKRLAGVMEKRKAVGYHMGILDVDIEKQLLWMLEEFASPSDTLDDASQGGRKPFVTDEAIGGERASETTLRLVMESNGLIRFTRNLGKCYIYEFPLTFDADSDEETMDDEDREASEEEDGDSSQENGEEASEEEVGEVFEDPHEPQNFLLAWLLVYFFERREYQIMYSEDPTSQPIGFAAPDEPYVESCYTAFLCETKWANISALSNE</sequence>
<dbReference type="EMBL" id="CABFNP030001099">
    <property type="protein sequence ID" value="CAI6091260.1"/>
    <property type="molecule type" value="Genomic_DNA"/>
</dbReference>
<dbReference type="PANTHER" id="PTHR33112:SF10">
    <property type="entry name" value="TOL"/>
    <property type="match status" value="1"/>
</dbReference>
<evidence type="ECO:0000256" key="1">
    <source>
        <dbReference type="SAM" id="MobiDB-lite"/>
    </source>
</evidence>
<keyword evidence="4" id="KW-1185">Reference proteome</keyword>
<comment type="caution">
    <text evidence="3">The sequence shown here is derived from an EMBL/GenBank/DDBJ whole genome shotgun (WGS) entry which is preliminary data.</text>
</comment>
<dbReference type="Pfam" id="PF06985">
    <property type="entry name" value="HET"/>
    <property type="match status" value="1"/>
</dbReference>
<evidence type="ECO:0000259" key="2">
    <source>
        <dbReference type="Pfam" id="PF06985"/>
    </source>
</evidence>
<dbReference type="AlphaFoldDB" id="A0AA35Q4J0"/>
<proteinExistence type="predicted"/>
<feature type="region of interest" description="Disordered" evidence="1">
    <location>
        <begin position="299"/>
        <end position="337"/>
    </location>
</feature>
<dbReference type="InterPro" id="IPR010730">
    <property type="entry name" value="HET"/>
</dbReference>
<dbReference type="Proteomes" id="UP001160390">
    <property type="component" value="Unassembled WGS sequence"/>
</dbReference>
<evidence type="ECO:0000313" key="3">
    <source>
        <dbReference type="EMBL" id="CAI6091260.1"/>
    </source>
</evidence>
<name>A0AA35Q4J0_9HYPO</name>
<reference evidence="3" key="1">
    <citation type="submission" date="2023-01" db="EMBL/GenBank/DDBJ databases">
        <authorList>
            <person name="Piombo E."/>
        </authorList>
    </citation>
    <scope>NUCLEOTIDE SEQUENCE</scope>
</reference>
<dbReference type="PANTHER" id="PTHR33112">
    <property type="entry name" value="DOMAIN PROTEIN, PUTATIVE-RELATED"/>
    <property type="match status" value="1"/>
</dbReference>
<accession>A0AA35Q4J0</accession>
<evidence type="ECO:0000313" key="4">
    <source>
        <dbReference type="Proteomes" id="UP001160390"/>
    </source>
</evidence>
<gene>
    <name evidence="3" type="ORF">CCHLO57077_00013556</name>
</gene>